<sequence length="142" mass="14676">MAVVRTAEAHWEGSLMEGQGEVELVSSQVGSFEVNWPSRAEEPNGKTSPEELIAAAHSTCFSMALSHGLATAGHAPTSIDTKAEVSFQAGKGITGIKLTVVGDVPGITADEFDAAAKEAKENCPVSQALTGTTITLESSFKG</sequence>
<dbReference type="STRING" id="546874.SAMN04488544_0562"/>
<dbReference type="PANTHER" id="PTHR42830">
    <property type="entry name" value="OSMOTICALLY INDUCIBLE FAMILY PROTEIN"/>
    <property type="match status" value="1"/>
</dbReference>
<name>A0A1H2LNZ9_9ACTN</name>
<dbReference type="InterPro" id="IPR052707">
    <property type="entry name" value="OsmC_Ohr_Peroxiredoxin"/>
</dbReference>
<dbReference type="RefSeq" id="WP_091073160.1">
    <property type="nucleotide sequence ID" value="NZ_LT629799.1"/>
</dbReference>
<dbReference type="InterPro" id="IPR003718">
    <property type="entry name" value="OsmC/Ohr_fam"/>
</dbReference>
<dbReference type="InterPro" id="IPR015946">
    <property type="entry name" value="KH_dom-like_a/b"/>
</dbReference>
<dbReference type="Proteomes" id="UP000198825">
    <property type="component" value="Chromosome I"/>
</dbReference>
<dbReference type="SUPFAM" id="SSF82784">
    <property type="entry name" value="OsmC-like"/>
    <property type="match status" value="1"/>
</dbReference>
<dbReference type="Pfam" id="PF02566">
    <property type="entry name" value="OsmC"/>
    <property type="match status" value="1"/>
</dbReference>
<organism evidence="1 2">
    <name type="scientific">Microlunatus sagamiharensis</name>
    <dbReference type="NCBI Taxonomy" id="546874"/>
    <lineage>
        <taxon>Bacteria</taxon>
        <taxon>Bacillati</taxon>
        <taxon>Actinomycetota</taxon>
        <taxon>Actinomycetes</taxon>
        <taxon>Propionibacteriales</taxon>
        <taxon>Propionibacteriaceae</taxon>
        <taxon>Microlunatus</taxon>
    </lineage>
</organism>
<dbReference type="EMBL" id="LT629799">
    <property type="protein sequence ID" value="SDU82649.1"/>
    <property type="molecule type" value="Genomic_DNA"/>
</dbReference>
<proteinExistence type="predicted"/>
<dbReference type="AlphaFoldDB" id="A0A1H2LNZ9"/>
<dbReference type="InterPro" id="IPR036102">
    <property type="entry name" value="OsmC/Ohrsf"/>
</dbReference>
<gene>
    <name evidence="1" type="ORF">SAMN04488544_0562</name>
</gene>
<keyword evidence="2" id="KW-1185">Reference proteome</keyword>
<dbReference type="InterPro" id="IPR019904">
    <property type="entry name" value="Peroxiredoxin_OsmC"/>
</dbReference>
<dbReference type="GO" id="GO:0004601">
    <property type="term" value="F:peroxidase activity"/>
    <property type="evidence" value="ECO:0007669"/>
    <property type="project" value="InterPro"/>
</dbReference>
<dbReference type="GO" id="GO:0006979">
    <property type="term" value="P:response to oxidative stress"/>
    <property type="evidence" value="ECO:0007669"/>
    <property type="project" value="InterPro"/>
</dbReference>
<accession>A0A1H2LNZ9</accession>
<protein>
    <submittedName>
        <fullName evidence="1">Osmotically inducible protein OsmC</fullName>
    </submittedName>
</protein>
<evidence type="ECO:0000313" key="2">
    <source>
        <dbReference type="Proteomes" id="UP000198825"/>
    </source>
</evidence>
<dbReference type="Gene3D" id="3.30.300.20">
    <property type="match status" value="1"/>
</dbReference>
<reference evidence="1" key="1">
    <citation type="submission" date="2016-10" db="EMBL/GenBank/DDBJ databases">
        <authorList>
            <person name="de Groot N.N."/>
        </authorList>
    </citation>
    <scope>NUCLEOTIDE SEQUENCE [LARGE SCALE GENOMIC DNA]</scope>
    <source>
        <strain evidence="1">DSM 21743</strain>
    </source>
</reference>
<dbReference type="NCBIfam" id="TIGR03562">
    <property type="entry name" value="osmo_induc_OsmC"/>
    <property type="match status" value="1"/>
</dbReference>
<dbReference type="OrthoDB" id="9807532at2"/>
<evidence type="ECO:0000313" key="1">
    <source>
        <dbReference type="EMBL" id="SDU82649.1"/>
    </source>
</evidence>
<dbReference type="PANTHER" id="PTHR42830:SF1">
    <property type="entry name" value="OSMOTICALLY INDUCIBLE FAMILY PROTEIN"/>
    <property type="match status" value="1"/>
</dbReference>